<feature type="region of interest" description="Disordered" evidence="1">
    <location>
        <begin position="208"/>
        <end position="231"/>
    </location>
</feature>
<organism evidence="2 3">
    <name type="scientific">Athelia psychrophila</name>
    <dbReference type="NCBI Taxonomy" id="1759441"/>
    <lineage>
        <taxon>Eukaryota</taxon>
        <taxon>Fungi</taxon>
        <taxon>Dikarya</taxon>
        <taxon>Basidiomycota</taxon>
        <taxon>Agaricomycotina</taxon>
        <taxon>Agaricomycetes</taxon>
        <taxon>Agaricomycetidae</taxon>
        <taxon>Atheliales</taxon>
        <taxon>Atheliaceae</taxon>
        <taxon>Athelia</taxon>
    </lineage>
</organism>
<name>A0A166M4T0_9AGAM</name>
<dbReference type="EMBL" id="KV417531">
    <property type="protein sequence ID" value="KZP23637.1"/>
    <property type="molecule type" value="Genomic_DNA"/>
</dbReference>
<evidence type="ECO:0000256" key="1">
    <source>
        <dbReference type="SAM" id="MobiDB-lite"/>
    </source>
</evidence>
<evidence type="ECO:0000313" key="2">
    <source>
        <dbReference type="EMBL" id="KZP23637.1"/>
    </source>
</evidence>
<gene>
    <name evidence="2" type="ORF">FIBSPDRAFT_1042795</name>
</gene>
<accession>A0A166M4T0</accession>
<dbReference type="Proteomes" id="UP000076532">
    <property type="component" value="Unassembled WGS sequence"/>
</dbReference>
<keyword evidence="3" id="KW-1185">Reference proteome</keyword>
<dbReference type="OrthoDB" id="3242721at2759"/>
<dbReference type="AlphaFoldDB" id="A0A166M4T0"/>
<feature type="region of interest" description="Disordered" evidence="1">
    <location>
        <begin position="60"/>
        <end position="80"/>
    </location>
</feature>
<protein>
    <submittedName>
        <fullName evidence="2">Uncharacterized protein</fullName>
    </submittedName>
</protein>
<proteinExistence type="predicted"/>
<reference evidence="2 3" key="1">
    <citation type="journal article" date="2016" name="Mol. Biol. Evol.">
        <title>Comparative Genomics of Early-Diverging Mushroom-Forming Fungi Provides Insights into the Origins of Lignocellulose Decay Capabilities.</title>
        <authorList>
            <person name="Nagy L.G."/>
            <person name="Riley R."/>
            <person name="Tritt A."/>
            <person name="Adam C."/>
            <person name="Daum C."/>
            <person name="Floudas D."/>
            <person name="Sun H."/>
            <person name="Yadav J.S."/>
            <person name="Pangilinan J."/>
            <person name="Larsson K.H."/>
            <person name="Matsuura K."/>
            <person name="Barry K."/>
            <person name="Labutti K."/>
            <person name="Kuo R."/>
            <person name="Ohm R.A."/>
            <person name="Bhattacharya S.S."/>
            <person name="Shirouzu T."/>
            <person name="Yoshinaga Y."/>
            <person name="Martin F.M."/>
            <person name="Grigoriev I.V."/>
            <person name="Hibbett D.S."/>
        </authorList>
    </citation>
    <scope>NUCLEOTIDE SEQUENCE [LARGE SCALE GENOMIC DNA]</scope>
    <source>
        <strain evidence="2 3">CBS 109695</strain>
    </source>
</reference>
<evidence type="ECO:0000313" key="3">
    <source>
        <dbReference type="Proteomes" id="UP000076532"/>
    </source>
</evidence>
<sequence length="231" mass="25773">MAENIPILVAPRPVRIASEPGVMYSRRSSTPFRLVSAVTDHFERVKIGEDIEFDDYQATPMVYSPSPEKDMTTPRSSSRSSYHSEALEEFLSILRPCAFFPPSSPILRARRNGASLPQFPYQFKARVLHSRGDSISVLEEMDGDGSDTPNRSSEFMIERGEYRAAADQERNDSDARRWFTASALSSPVSRMHTRNPFAAGLLRNGQLTPSPISPRAVPLPSPSPEEIVEVM</sequence>